<dbReference type="GO" id="GO:0016020">
    <property type="term" value="C:membrane"/>
    <property type="evidence" value="ECO:0007669"/>
    <property type="project" value="UniProtKB-SubCell"/>
</dbReference>
<feature type="transmembrane region" description="Helical" evidence="3">
    <location>
        <begin position="211"/>
        <end position="230"/>
    </location>
</feature>
<sequence length="497" mass="54101">MSTDSSHNGLDASKNDQNTLEPASKLPYTFTNDFHFLPIPKRLRYHPGRPFHCGLALNIYFSLAVTFVVGNLFYCQPLLIELAKSFNVTYNEVSRIPTLLQAGYAAGLLLICPLGDLVRRRPLLLLLVFLSSSFTIGLAVTSSHVMFEALCFFVAAVSVIPPILLSLAVDLTPENRHATVISIILSGVMFGVLLVRVIAGVITEFSTWRVVYYIAAGLQFLVSLGLYVTLPDIPCKNSGLTYRDILWSMAKLSVTEPLLIQSSLINILSSACFSNFWVTLTFLLGGSPYNYSTLDIGLFGLTGLFGFAMGPLLGRAIDFVVPWYASFLSTIGLMVSQTIQVGAGGIHIAAVIVSIMGSDVFKQMQQISLMTSVLSISASARTRLNALLVFSMFVGQVIGTPIGTAVFVKYGWRAGAALSIGWYGLQMVLLIIRGPQCKRFTWFGWEGGAGSLIKKLTTDKDGTDRCGQGIEKGVVEEHSTNRRTGDMPESANTLSKR</sequence>
<organism evidence="4 5">
    <name type="scientific">Amanita thiersii Skay4041</name>
    <dbReference type="NCBI Taxonomy" id="703135"/>
    <lineage>
        <taxon>Eukaryota</taxon>
        <taxon>Fungi</taxon>
        <taxon>Dikarya</taxon>
        <taxon>Basidiomycota</taxon>
        <taxon>Agaricomycotina</taxon>
        <taxon>Agaricomycetes</taxon>
        <taxon>Agaricomycetidae</taxon>
        <taxon>Agaricales</taxon>
        <taxon>Pluteineae</taxon>
        <taxon>Amanitaceae</taxon>
        <taxon>Amanita</taxon>
    </lineage>
</organism>
<feature type="transmembrane region" description="Helical" evidence="3">
    <location>
        <begin position="258"/>
        <end position="284"/>
    </location>
</feature>
<evidence type="ECO:0000313" key="4">
    <source>
        <dbReference type="EMBL" id="PFH48889.1"/>
    </source>
</evidence>
<dbReference type="SUPFAM" id="SSF103473">
    <property type="entry name" value="MFS general substrate transporter"/>
    <property type="match status" value="1"/>
</dbReference>
<evidence type="ECO:0000256" key="3">
    <source>
        <dbReference type="SAM" id="Phobius"/>
    </source>
</evidence>
<protein>
    <recommendedName>
        <fullName evidence="6">Major facilitator superfamily (MFS) profile domain-containing protein</fullName>
    </recommendedName>
</protein>
<dbReference type="GO" id="GO:0022857">
    <property type="term" value="F:transmembrane transporter activity"/>
    <property type="evidence" value="ECO:0007669"/>
    <property type="project" value="InterPro"/>
</dbReference>
<feature type="region of interest" description="Disordered" evidence="2">
    <location>
        <begin position="1"/>
        <end position="22"/>
    </location>
</feature>
<feature type="transmembrane region" description="Helical" evidence="3">
    <location>
        <begin position="146"/>
        <end position="168"/>
    </location>
</feature>
<keyword evidence="5" id="KW-1185">Reference proteome</keyword>
<feature type="transmembrane region" description="Helical" evidence="3">
    <location>
        <begin position="384"/>
        <end position="408"/>
    </location>
</feature>
<dbReference type="AlphaFoldDB" id="A0A2A9NE40"/>
<dbReference type="Proteomes" id="UP000242287">
    <property type="component" value="Unassembled WGS sequence"/>
</dbReference>
<dbReference type="STRING" id="703135.A0A2A9NE40"/>
<feature type="transmembrane region" description="Helical" evidence="3">
    <location>
        <begin position="180"/>
        <end position="199"/>
    </location>
</feature>
<evidence type="ECO:0008006" key="6">
    <source>
        <dbReference type="Google" id="ProtNLM"/>
    </source>
</evidence>
<gene>
    <name evidence="4" type="ORF">AMATHDRAFT_148912</name>
</gene>
<keyword evidence="3" id="KW-1133">Transmembrane helix</keyword>
<proteinExistence type="predicted"/>
<evidence type="ECO:0000256" key="1">
    <source>
        <dbReference type="ARBA" id="ARBA00004141"/>
    </source>
</evidence>
<reference evidence="4 5" key="1">
    <citation type="submission" date="2014-02" db="EMBL/GenBank/DDBJ databases">
        <title>Transposable element dynamics among asymbiotic and ectomycorrhizal Amanita fungi.</title>
        <authorList>
            <consortium name="DOE Joint Genome Institute"/>
            <person name="Hess J."/>
            <person name="Skrede I."/>
            <person name="Wolfe B."/>
            <person name="LaButti K."/>
            <person name="Ohm R.A."/>
            <person name="Grigoriev I.V."/>
            <person name="Pringle A."/>
        </authorList>
    </citation>
    <scope>NUCLEOTIDE SEQUENCE [LARGE SCALE GENOMIC DNA]</scope>
    <source>
        <strain evidence="4 5">SKay4041</strain>
    </source>
</reference>
<keyword evidence="3" id="KW-0472">Membrane</keyword>
<feature type="transmembrane region" description="Helical" evidence="3">
    <location>
        <begin position="123"/>
        <end position="140"/>
    </location>
</feature>
<dbReference type="EMBL" id="KZ302047">
    <property type="protein sequence ID" value="PFH48889.1"/>
    <property type="molecule type" value="Genomic_DNA"/>
</dbReference>
<dbReference type="InterPro" id="IPR011701">
    <property type="entry name" value="MFS"/>
</dbReference>
<dbReference type="InterPro" id="IPR036259">
    <property type="entry name" value="MFS_trans_sf"/>
</dbReference>
<evidence type="ECO:0000256" key="2">
    <source>
        <dbReference type="SAM" id="MobiDB-lite"/>
    </source>
</evidence>
<accession>A0A2A9NE40</accession>
<dbReference type="Pfam" id="PF07690">
    <property type="entry name" value="MFS_1"/>
    <property type="match status" value="1"/>
</dbReference>
<keyword evidence="3" id="KW-0812">Transmembrane</keyword>
<feature type="transmembrane region" description="Helical" evidence="3">
    <location>
        <begin position="296"/>
        <end position="314"/>
    </location>
</feature>
<dbReference type="Gene3D" id="1.20.1250.20">
    <property type="entry name" value="MFS general substrate transporter like domains"/>
    <property type="match status" value="1"/>
</dbReference>
<feature type="compositionally biased region" description="Basic and acidic residues" evidence="2">
    <location>
        <begin position="477"/>
        <end position="486"/>
    </location>
</feature>
<comment type="subcellular location">
    <subcellularLocation>
        <location evidence="1">Membrane</location>
        <topology evidence="1">Multi-pass membrane protein</topology>
    </subcellularLocation>
</comment>
<feature type="transmembrane region" description="Helical" evidence="3">
    <location>
        <begin position="94"/>
        <end position="111"/>
    </location>
</feature>
<evidence type="ECO:0000313" key="5">
    <source>
        <dbReference type="Proteomes" id="UP000242287"/>
    </source>
</evidence>
<name>A0A2A9NE40_9AGAR</name>
<feature type="transmembrane region" description="Helical" evidence="3">
    <location>
        <begin position="51"/>
        <end position="74"/>
    </location>
</feature>
<dbReference type="PANTHER" id="PTHR42910">
    <property type="entry name" value="TRANSPORTER SCO4007-RELATED"/>
    <property type="match status" value="1"/>
</dbReference>
<dbReference type="OrthoDB" id="2105912at2759"/>
<feature type="region of interest" description="Disordered" evidence="2">
    <location>
        <begin position="477"/>
        <end position="497"/>
    </location>
</feature>
<feature type="transmembrane region" description="Helical" evidence="3">
    <location>
        <begin position="414"/>
        <end position="432"/>
    </location>
</feature>
<dbReference type="PANTHER" id="PTHR42910:SF1">
    <property type="entry name" value="MAJOR FACILITATOR SUPERFAMILY (MFS) PROFILE DOMAIN-CONTAINING PROTEIN"/>
    <property type="match status" value="1"/>
</dbReference>
<dbReference type="CDD" id="cd17324">
    <property type="entry name" value="MFS_NepI_like"/>
    <property type="match status" value="1"/>
</dbReference>